<keyword evidence="2" id="KW-1185">Reference proteome</keyword>
<dbReference type="Proteomes" id="UP001319104">
    <property type="component" value="Unassembled WGS sequence"/>
</dbReference>
<sequence length="242" mass="26593">MIRALSILLVFTIAPIFSSNSYNSPILENDDLLDKSVSEEEILTNSILAHPENSEFTLPQGQVLDHAVSGYLKLLAEGSIESGKVLTIVDFSLPSTEKRMWVIDVEDGRILHQTVVSHGRNSGDLMAETFSNVESSYMSSLGFYVTGETYHGKHGFSLRLDGMEKGFNDLARQRAIVIHGAAYANEDFITQTGRLGRSLGCPALPLDLSETVINQIKDKSCLFIYGNDDNYLNNSPLLSSKG</sequence>
<dbReference type="Pfam" id="PF13645">
    <property type="entry name" value="YkuD_2"/>
    <property type="match status" value="1"/>
</dbReference>
<evidence type="ECO:0000313" key="1">
    <source>
        <dbReference type="EMBL" id="MBS9522685.1"/>
    </source>
</evidence>
<comment type="caution">
    <text evidence="1">The sequence shown here is derived from an EMBL/GenBank/DDBJ whole genome shotgun (WGS) entry which is preliminary data.</text>
</comment>
<accession>A0AAP2CFD3</accession>
<proteinExistence type="predicted"/>
<protein>
    <submittedName>
        <fullName evidence="1">Murein L,D-transpeptidase catalytic domain family protein</fullName>
    </submittedName>
</protein>
<name>A0AAP2CFD3_9BACT</name>
<reference evidence="1 2" key="1">
    <citation type="submission" date="2021-05" db="EMBL/GenBank/DDBJ databases">
        <authorList>
            <person name="Zhang Z.D."/>
            <person name="Osman G."/>
        </authorList>
    </citation>
    <scope>NUCLEOTIDE SEQUENCE [LARGE SCALE GENOMIC DNA]</scope>
    <source>
        <strain evidence="1 2">KCTC 32217</strain>
    </source>
</reference>
<dbReference type="PANTHER" id="PTHR38477">
    <property type="entry name" value="HYPOTHETICAL EXPORTED PROTEIN"/>
    <property type="match status" value="1"/>
</dbReference>
<dbReference type="AlphaFoldDB" id="A0AAP2CFD3"/>
<evidence type="ECO:0000313" key="2">
    <source>
        <dbReference type="Proteomes" id="UP001319104"/>
    </source>
</evidence>
<organism evidence="1 2">
    <name type="scientific">Litoribacter ruber</name>
    <dbReference type="NCBI Taxonomy" id="702568"/>
    <lineage>
        <taxon>Bacteria</taxon>
        <taxon>Pseudomonadati</taxon>
        <taxon>Bacteroidota</taxon>
        <taxon>Cytophagia</taxon>
        <taxon>Cytophagales</taxon>
        <taxon>Cyclobacteriaceae</taxon>
        <taxon>Litoribacter</taxon>
    </lineage>
</organism>
<dbReference type="InterPro" id="IPR032676">
    <property type="entry name" value="YkuD_2"/>
</dbReference>
<dbReference type="RefSeq" id="WP_213943577.1">
    <property type="nucleotide sequence ID" value="NZ_JAHCMY010000001.1"/>
</dbReference>
<gene>
    <name evidence="1" type="ORF">KI659_01540</name>
</gene>
<dbReference type="EMBL" id="JAHCMY010000001">
    <property type="protein sequence ID" value="MBS9522685.1"/>
    <property type="molecule type" value="Genomic_DNA"/>
</dbReference>
<dbReference type="PANTHER" id="PTHR38477:SF1">
    <property type="entry name" value="MUREIN L,D-TRANSPEPTIDASE CATALYTIC DOMAIN FAMILY PROTEIN"/>
    <property type="match status" value="1"/>
</dbReference>